<evidence type="ECO:0000256" key="7">
    <source>
        <dbReference type="ARBA" id="ARBA00023288"/>
    </source>
</evidence>
<evidence type="ECO:0000256" key="2">
    <source>
        <dbReference type="ARBA" id="ARBA00022679"/>
    </source>
</evidence>
<evidence type="ECO:0000256" key="5">
    <source>
        <dbReference type="ARBA" id="ARBA00023136"/>
    </source>
</evidence>
<evidence type="ECO:0000256" key="1">
    <source>
        <dbReference type="ARBA" id="ARBA00004141"/>
    </source>
</evidence>
<name>A0A077WTZ2_9FUNG</name>
<comment type="subcellular location">
    <subcellularLocation>
        <location evidence="1">Membrane</location>
        <topology evidence="1">Multi-pass membrane protein</topology>
    </subcellularLocation>
</comment>
<dbReference type="EC" id="2.3.1.225" evidence="10"/>
<evidence type="ECO:0000256" key="8">
    <source>
        <dbReference type="ARBA" id="ARBA00023315"/>
    </source>
</evidence>
<evidence type="ECO:0000256" key="10">
    <source>
        <dbReference type="RuleBase" id="RU079119"/>
    </source>
</evidence>
<organism evidence="12">
    <name type="scientific">Lichtheimia ramosa</name>
    <dbReference type="NCBI Taxonomy" id="688394"/>
    <lineage>
        <taxon>Eukaryota</taxon>
        <taxon>Fungi</taxon>
        <taxon>Fungi incertae sedis</taxon>
        <taxon>Mucoromycota</taxon>
        <taxon>Mucoromycotina</taxon>
        <taxon>Mucoromycetes</taxon>
        <taxon>Mucorales</taxon>
        <taxon>Lichtheimiaceae</taxon>
        <taxon>Lichtheimia</taxon>
    </lineage>
</organism>
<keyword evidence="5 10" id="KW-0472">Membrane</keyword>
<dbReference type="EMBL" id="LK023341">
    <property type="protein sequence ID" value="CDS10805.1"/>
    <property type="molecule type" value="Genomic_DNA"/>
</dbReference>
<dbReference type="GO" id="GO:0019706">
    <property type="term" value="F:protein-cysteine S-palmitoyltransferase activity"/>
    <property type="evidence" value="ECO:0007669"/>
    <property type="project" value="UniProtKB-EC"/>
</dbReference>
<evidence type="ECO:0000256" key="9">
    <source>
        <dbReference type="ARBA" id="ARBA00048048"/>
    </source>
</evidence>
<keyword evidence="7" id="KW-0449">Lipoprotein</keyword>
<feature type="domain" description="Palmitoyltransferase DHHC" evidence="11">
    <location>
        <begin position="135"/>
        <end position="254"/>
    </location>
</feature>
<dbReference type="Pfam" id="PF01529">
    <property type="entry name" value="DHHC"/>
    <property type="match status" value="1"/>
</dbReference>
<comment type="similarity">
    <text evidence="10">Belongs to the DHHC palmitoyltransferase family.</text>
</comment>
<dbReference type="OrthoDB" id="9909019at2759"/>
<feature type="transmembrane region" description="Helical" evidence="10">
    <location>
        <begin position="47"/>
        <end position="68"/>
    </location>
</feature>
<keyword evidence="3 10" id="KW-0812">Transmembrane</keyword>
<evidence type="ECO:0000256" key="6">
    <source>
        <dbReference type="ARBA" id="ARBA00023139"/>
    </source>
</evidence>
<sequence>MEPRTRNTVVGIILPVFVLGLFVYPWYIYTFRICNTLFPENKAEGAIFITITSLFGLLALSCYVRVLVEPSGKAVHVANVSQGSPIPRYCYAPGLLDTKTQCPLISATAAEGGNEPNERTVLLPTVCITRMDGMPRYCDVCQCYKPDRTHHCKECNACILRMDHHCPWISGCVGHRNYKFFYLFVIYSAMYAIWSLCSSIPLIVNALSKNDTTLDPQWIVLLVLGFVFGMTLLGFAGVHTYYICMNQTTIEHISRRPYEIRVDLDRTGHNYEIVTTPHSERLWNLGTCDNWRSVMGNNPWGWFVPWSGGLGNGYVFPYNDEVYARVIERAKHQRMILNPTASSDTSRVL</sequence>
<evidence type="ECO:0000256" key="4">
    <source>
        <dbReference type="ARBA" id="ARBA00022989"/>
    </source>
</evidence>
<proteinExistence type="inferred from homology"/>
<evidence type="ECO:0000256" key="3">
    <source>
        <dbReference type="ARBA" id="ARBA00022692"/>
    </source>
</evidence>
<keyword evidence="8 10" id="KW-0012">Acyltransferase</keyword>
<keyword evidence="2 10" id="KW-0808">Transferase</keyword>
<dbReference type="InterPro" id="IPR001594">
    <property type="entry name" value="Palmitoyltrfase_DHHC"/>
</dbReference>
<comment type="catalytic activity">
    <reaction evidence="9 10">
        <text>L-cysteinyl-[protein] + hexadecanoyl-CoA = S-hexadecanoyl-L-cysteinyl-[protein] + CoA</text>
        <dbReference type="Rhea" id="RHEA:36683"/>
        <dbReference type="Rhea" id="RHEA-COMP:10131"/>
        <dbReference type="Rhea" id="RHEA-COMP:11032"/>
        <dbReference type="ChEBI" id="CHEBI:29950"/>
        <dbReference type="ChEBI" id="CHEBI:57287"/>
        <dbReference type="ChEBI" id="CHEBI:57379"/>
        <dbReference type="ChEBI" id="CHEBI:74151"/>
        <dbReference type="EC" id="2.3.1.225"/>
    </reaction>
</comment>
<comment type="domain">
    <text evidence="10">The DHHC domain is required for palmitoyltransferase activity.</text>
</comment>
<keyword evidence="4 10" id="KW-1133">Transmembrane helix</keyword>
<protein>
    <recommendedName>
        <fullName evidence="10">Palmitoyltransferase</fullName>
        <ecNumber evidence="10">2.3.1.225</ecNumber>
    </recommendedName>
</protein>
<dbReference type="PROSITE" id="PS50216">
    <property type="entry name" value="DHHC"/>
    <property type="match status" value="1"/>
</dbReference>
<dbReference type="InterPro" id="IPR039859">
    <property type="entry name" value="PFA4/ZDH16/20/ERF2-like"/>
</dbReference>
<reference evidence="12" key="1">
    <citation type="journal article" date="2014" name="Genome Announc.">
        <title>De novo whole-genome sequence and genome annotation of Lichtheimia ramosa.</title>
        <authorList>
            <person name="Linde J."/>
            <person name="Schwartze V."/>
            <person name="Binder U."/>
            <person name="Lass-Florl C."/>
            <person name="Voigt K."/>
            <person name="Horn F."/>
        </authorList>
    </citation>
    <scope>NUCLEOTIDE SEQUENCE</scope>
    <source>
        <strain evidence="12">JMRC FSU:6197</strain>
    </source>
</reference>
<feature type="transmembrane region" description="Helical" evidence="10">
    <location>
        <begin position="7"/>
        <end position="27"/>
    </location>
</feature>
<dbReference type="PANTHER" id="PTHR12246">
    <property type="entry name" value="PALMITOYLTRANSFERASE ZDHHC16"/>
    <property type="match status" value="1"/>
</dbReference>
<dbReference type="AlphaFoldDB" id="A0A077WTZ2"/>
<accession>A0A077WTZ2</accession>
<gene>
    <name evidence="12" type="ORF">LRAMOSA11291</name>
</gene>
<feature type="transmembrane region" description="Helical" evidence="10">
    <location>
        <begin position="180"/>
        <end position="204"/>
    </location>
</feature>
<dbReference type="GO" id="GO:0016020">
    <property type="term" value="C:membrane"/>
    <property type="evidence" value="ECO:0007669"/>
    <property type="project" value="UniProtKB-SubCell"/>
</dbReference>
<evidence type="ECO:0000313" key="12">
    <source>
        <dbReference type="EMBL" id="CDS10805.1"/>
    </source>
</evidence>
<feature type="transmembrane region" description="Helical" evidence="10">
    <location>
        <begin position="216"/>
        <end position="238"/>
    </location>
</feature>
<keyword evidence="6" id="KW-0564">Palmitate</keyword>
<evidence type="ECO:0000259" key="11">
    <source>
        <dbReference type="Pfam" id="PF01529"/>
    </source>
</evidence>